<organism evidence="3 4">
    <name type="scientific">Popillia japonica</name>
    <name type="common">Japanese beetle</name>
    <dbReference type="NCBI Taxonomy" id="7064"/>
    <lineage>
        <taxon>Eukaryota</taxon>
        <taxon>Metazoa</taxon>
        <taxon>Ecdysozoa</taxon>
        <taxon>Arthropoda</taxon>
        <taxon>Hexapoda</taxon>
        <taxon>Insecta</taxon>
        <taxon>Pterygota</taxon>
        <taxon>Neoptera</taxon>
        <taxon>Endopterygota</taxon>
        <taxon>Coleoptera</taxon>
        <taxon>Polyphaga</taxon>
        <taxon>Scarabaeiformia</taxon>
        <taxon>Scarabaeidae</taxon>
        <taxon>Rutelinae</taxon>
        <taxon>Popillia</taxon>
    </lineage>
</organism>
<evidence type="ECO:0000256" key="1">
    <source>
        <dbReference type="SAM" id="MobiDB-lite"/>
    </source>
</evidence>
<accession>A0AAW1KMI3</accession>
<proteinExistence type="predicted"/>
<dbReference type="EMBL" id="JASPKY010000209">
    <property type="protein sequence ID" value="KAK9720565.1"/>
    <property type="molecule type" value="Genomic_DNA"/>
</dbReference>
<evidence type="ECO:0000313" key="4">
    <source>
        <dbReference type="Proteomes" id="UP001458880"/>
    </source>
</evidence>
<dbReference type="AlphaFoldDB" id="A0AAW1KMI3"/>
<feature type="region of interest" description="Disordered" evidence="1">
    <location>
        <begin position="225"/>
        <end position="252"/>
    </location>
</feature>
<protein>
    <submittedName>
        <fullName evidence="3">Uncharacterized protein</fullName>
    </submittedName>
</protein>
<evidence type="ECO:0000313" key="3">
    <source>
        <dbReference type="EMBL" id="KAK9720565.1"/>
    </source>
</evidence>
<dbReference type="Proteomes" id="UP001458880">
    <property type="component" value="Unassembled WGS sequence"/>
</dbReference>
<keyword evidence="2" id="KW-0732">Signal</keyword>
<comment type="caution">
    <text evidence="3">The sequence shown here is derived from an EMBL/GenBank/DDBJ whole genome shotgun (WGS) entry which is preliminary data.</text>
</comment>
<gene>
    <name evidence="3" type="ORF">QE152_g22008</name>
</gene>
<feature type="chain" id="PRO_5043654367" evidence="2">
    <location>
        <begin position="19"/>
        <end position="252"/>
    </location>
</feature>
<name>A0AAW1KMI3_POPJA</name>
<reference evidence="3 4" key="1">
    <citation type="journal article" date="2024" name="BMC Genomics">
        <title>De novo assembly and annotation of Popillia japonica's genome with initial clues to its potential as an invasive pest.</title>
        <authorList>
            <person name="Cucini C."/>
            <person name="Boschi S."/>
            <person name="Funari R."/>
            <person name="Cardaioli E."/>
            <person name="Iannotti N."/>
            <person name="Marturano G."/>
            <person name="Paoli F."/>
            <person name="Bruttini M."/>
            <person name="Carapelli A."/>
            <person name="Frati F."/>
            <person name="Nardi F."/>
        </authorList>
    </citation>
    <scope>NUCLEOTIDE SEQUENCE [LARGE SCALE GENOMIC DNA]</scope>
    <source>
        <strain evidence="3">DMR45628</strain>
    </source>
</reference>
<sequence>MKLISIILVTATIKLMNSQLPVHQIEANYILPNLKLGQSRIIQSYHSFIYKIEADKLFSYVNKIKEQMNLVNTTYIKKRYPPATTGYNRYKQTKIVKEADKLFSYVNKIKEQMNLVNTTYIKKRYPPATTGYNRYKQTKIVNVPINSEHEIGKDQSIHKSVFTNFCKRFPFGKYRLILNAHVCIKISDCFYCKFAIYFFTAATLPGSSTSHVACVRSIARKQPLKGEKNNLGHEGTGVVPKGRLPPAQSNRF</sequence>
<evidence type="ECO:0000256" key="2">
    <source>
        <dbReference type="SAM" id="SignalP"/>
    </source>
</evidence>
<feature type="signal peptide" evidence="2">
    <location>
        <begin position="1"/>
        <end position="18"/>
    </location>
</feature>
<keyword evidence="4" id="KW-1185">Reference proteome</keyword>